<sequence length="228" mass="24436">MLNTAKTALAAILLLASPAAAEIELSLYLGVQSVDDSTVSGALPNGTAVNRKFSWKGNPLENPYYYGARATWWTANNLGFGIEGTHTKAYASNADMAAIGTSRFELSDGHNIITANVLKRWPDAFGGSKFTPYVGAGLGMAIPHVDIQVIGSTGRTFDYEATGIAARGIAGMKYSINDRWALFGEYQVTWSDNDITVDPDPAVPGQTPTKLRTDLFTHAVNFGVSYSF</sequence>
<feature type="domain" description="Outer membrane protein beta-barrel" evidence="3">
    <location>
        <begin position="8"/>
        <end position="228"/>
    </location>
</feature>
<feature type="chain" id="PRO_5045779375" evidence="2">
    <location>
        <begin position="22"/>
        <end position="228"/>
    </location>
</feature>
<dbReference type="Pfam" id="PF13505">
    <property type="entry name" value="OMP_b-brl"/>
    <property type="match status" value="1"/>
</dbReference>
<accession>A0ABY6D7V2</accession>
<evidence type="ECO:0000313" key="5">
    <source>
        <dbReference type="Proteomes" id="UP001064087"/>
    </source>
</evidence>
<dbReference type="RefSeq" id="WP_165194548.1">
    <property type="nucleotide sequence ID" value="NZ_CP106738.1"/>
</dbReference>
<dbReference type="InterPro" id="IPR027385">
    <property type="entry name" value="Beta-barrel_OMP"/>
</dbReference>
<evidence type="ECO:0000256" key="1">
    <source>
        <dbReference type="ARBA" id="ARBA00022729"/>
    </source>
</evidence>
<dbReference type="Gene3D" id="2.40.160.20">
    <property type="match status" value="1"/>
</dbReference>
<keyword evidence="5" id="KW-1185">Reference proteome</keyword>
<dbReference type="Proteomes" id="UP001064087">
    <property type="component" value="Chromosome"/>
</dbReference>
<protein>
    <submittedName>
        <fullName evidence="4">Porin family protein</fullName>
    </submittedName>
</protein>
<organism evidence="4 5">
    <name type="scientific">Roseovarius pelagicus</name>
    <dbReference type="NCBI Taxonomy" id="2980108"/>
    <lineage>
        <taxon>Bacteria</taxon>
        <taxon>Pseudomonadati</taxon>
        <taxon>Pseudomonadota</taxon>
        <taxon>Alphaproteobacteria</taxon>
        <taxon>Rhodobacterales</taxon>
        <taxon>Roseobacteraceae</taxon>
        <taxon>Roseovarius</taxon>
    </lineage>
</organism>
<evidence type="ECO:0000259" key="3">
    <source>
        <dbReference type="Pfam" id="PF13505"/>
    </source>
</evidence>
<keyword evidence="1 2" id="KW-0732">Signal</keyword>
<name>A0ABY6D7V2_9RHOB</name>
<dbReference type="SUPFAM" id="SSF56925">
    <property type="entry name" value="OMPA-like"/>
    <property type="match status" value="1"/>
</dbReference>
<reference evidence="4" key="1">
    <citation type="submission" date="2022-10" db="EMBL/GenBank/DDBJ databases">
        <title>Roseovarius pelagicus sp. nov., isolated from Arctic seawater.</title>
        <authorList>
            <person name="Hong Y.W."/>
            <person name="Hwang C.Y."/>
        </authorList>
    </citation>
    <scope>NUCLEOTIDE SEQUENCE</scope>
    <source>
        <strain evidence="4">HL-MP18</strain>
    </source>
</reference>
<proteinExistence type="predicted"/>
<dbReference type="InterPro" id="IPR011250">
    <property type="entry name" value="OMP/PagP_B-barrel"/>
</dbReference>
<evidence type="ECO:0000256" key="2">
    <source>
        <dbReference type="SAM" id="SignalP"/>
    </source>
</evidence>
<gene>
    <name evidence="4" type="ORF">N7U68_14060</name>
</gene>
<dbReference type="EMBL" id="CP106738">
    <property type="protein sequence ID" value="UXX82221.1"/>
    <property type="molecule type" value="Genomic_DNA"/>
</dbReference>
<evidence type="ECO:0000313" key="4">
    <source>
        <dbReference type="EMBL" id="UXX82221.1"/>
    </source>
</evidence>
<feature type="signal peptide" evidence="2">
    <location>
        <begin position="1"/>
        <end position="21"/>
    </location>
</feature>